<proteinExistence type="predicted"/>
<keyword evidence="1" id="KW-0812">Transmembrane</keyword>
<evidence type="ECO:0000313" key="3">
    <source>
        <dbReference type="Proteomes" id="UP000092093"/>
    </source>
</evidence>
<dbReference type="EMBL" id="LJOW01000117">
    <property type="protein sequence ID" value="OBQ42246.1"/>
    <property type="molecule type" value="Genomic_DNA"/>
</dbReference>
<gene>
    <name evidence="2" type="ORF">AN484_18875</name>
</gene>
<name>A0A1B7WYP7_APHFL</name>
<sequence>MFFFTFFSVALKFFFVKLVYESANEFIGWNSLFVLLILVVVIQQVIPNPKSKIQNLKSYWEGWASLRFSPTKLPNPVLFLDIVTDITGVG</sequence>
<feature type="transmembrane region" description="Helical" evidence="1">
    <location>
        <begin position="26"/>
        <end position="46"/>
    </location>
</feature>
<keyword evidence="1" id="KW-1133">Transmembrane helix</keyword>
<accession>A0A1B7WYP7</accession>
<evidence type="ECO:0000256" key="1">
    <source>
        <dbReference type="SAM" id="Phobius"/>
    </source>
</evidence>
<comment type="caution">
    <text evidence="2">The sequence shown here is derived from an EMBL/GenBank/DDBJ whole genome shotgun (WGS) entry which is preliminary data.</text>
</comment>
<keyword evidence="1" id="KW-0472">Membrane</keyword>
<evidence type="ECO:0000313" key="2">
    <source>
        <dbReference type="EMBL" id="OBQ42246.1"/>
    </source>
</evidence>
<dbReference type="AlphaFoldDB" id="A0A1B7WYP7"/>
<protein>
    <submittedName>
        <fullName evidence="2">Uncharacterized protein</fullName>
    </submittedName>
</protein>
<dbReference type="Proteomes" id="UP000092093">
    <property type="component" value="Unassembled WGS sequence"/>
</dbReference>
<reference evidence="2 3" key="1">
    <citation type="submission" date="2015-09" db="EMBL/GenBank/DDBJ databases">
        <title>Aphanizomenon flos-aquae WA102.</title>
        <authorList>
            <person name="Driscoll C."/>
        </authorList>
    </citation>
    <scope>NUCLEOTIDE SEQUENCE [LARGE SCALE GENOMIC DNA]</scope>
    <source>
        <strain evidence="2">WA102</strain>
    </source>
</reference>
<organism evidence="2 3">
    <name type="scientific">Aphanizomenon flos-aquae WA102</name>
    <dbReference type="NCBI Taxonomy" id="1710896"/>
    <lineage>
        <taxon>Bacteria</taxon>
        <taxon>Bacillati</taxon>
        <taxon>Cyanobacteriota</taxon>
        <taxon>Cyanophyceae</taxon>
        <taxon>Nostocales</taxon>
        <taxon>Aphanizomenonaceae</taxon>
        <taxon>Aphanizomenon</taxon>
    </lineage>
</organism>